<evidence type="ECO:0000313" key="1">
    <source>
        <dbReference type="EnsemblMetazoa" id="CLYHEMP002680.2"/>
    </source>
</evidence>
<dbReference type="PANTHER" id="PTHR47456:SF1">
    <property type="entry name" value="PHD-TYPE DOMAIN-CONTAINING PROTEIN"/>
    <property type="match status" value="1"/>
</dbReference>
<dbReference type="AlphaFoldDB" id="A0A7M5TW30"/>
<sequence length="524" mass="59446">MLQPSGLDILAKKPSLVPAASQANQKPISQTETPVELSILDKKPVVPKTEYEKEVYDSLEAIDTTTGENGSRVEITMEEELPELSRFTTYNEYKQALDTECIMTGKHYVIASTTKGFKYDVTLQDVLERYTKHSISWVYIHKSDFGLPISTDGIPYINIGNCCYYCHLGVDKSKGQKLKYQHKKVMRKLLAENDPTVKLREKRAVPTKKVSCPARFSVKKIWRFPEYKVTGELTSWKKQTAAKELRDKLDLIKIGVCDDVIGRLEYVTAFPAHDAHKFHEAGKADWLVEPLDKQVEKYLRSEIRKGCIRNQELQQRGVDYVKNVLFSNEVPPNEERRRFFPNKKKIKNLIASEKRKMKTESDLQQQNVMHLNQLLDAVNEDLVGHTVTIDHMEGDSDSQPDENLIEQVNSQVATEPEEHFEDLTDLQRASKLKKLALLGKLDELTSICHNIKHTDVDVIDAISGAKIVRVDLGSNLAGSGEVKCVLVYKSLYGPLISAHCNSDLGYLSQSTMVNFTSVTFHLPF</sequence>
<dbReference type="OrthoDB" id="6113703at2759"/>
<dbReference type="Proteomes" id="UP000594262">
    <property type="component" value="Unplaced"/>
</dbReference>
<dbReference type="Pfam" id="PF15299">
    <property type="entry name" value="ALS2CR8"/>
    <property type="match status" value="1"/>
</dbReference>
<dbReference type="PANTHER" id="PTHR47456">
    <property type="entry name" value="PHD-TYPE DOMAIN-CONTAINING PROTEIN"/>
    <property type="match status" value="1"/>
</dbReference>
<dbReference type="InterPro" id="IPR029309">
    <property type="entry name" value="CaRF"/>
</dbReference>
<evidence type="ECO:0000313" key="2">
    <source>
        <dbReference type="Proteomes" id="UP000594262"/>
    </source>
</evidence>
<dbReference type="GO" id="GO:0003700">
    <property type="term" value="F:DNA-binding transcription factor activity"/>
    <property type="evidence" value="ECO:0007669"/>
    <property type="project" value="InterPro"/>
</dbReference>
<keyword evidence="2" id="KW-1185">Reference proteome</keyword>
<reference evidence="1" key="1">
    <citation type="submission" date="2021-01" db="UniProtKB">
        <authorList>
            <consortium name="EnsemblMetazoa"/>
        </authorList>
    </citation>
    <scope>IDENTIFICATION</scope>
</reference>
<organism evidence="1 2">
    <name type="scientific">Clytia hemisphaerica</name>
    <dbReference type="NCBI Taxonomy" id="252671"/>
    <lineage>
        <taxon>Eukaryota</taxon>
        <taxon>Metazoa</taxon>
        <taxon>Cnidaria</taxon>
        <taxon>Hydrozoa</taxon>
        <taxon>Hydroidolina</taxon>
        <taxon>Leptothecata</taxon>
        <taxon>Obeliida</taxon>
        <taxon>Clytiidae</taxon>
        <taxon>Clytia</taxon>
    </lineage>
</organism>
<name>A0A7M5TW30_9CNID</name>
<protein>
    <submittedName>
        <fullName evidence="1">Uncharacterized protein</fullName>
    </submittedName>
</protein>
<accession>A0A7M5TW30</accession>
<dbReference type="EnsemblMetazoa" id="CLYHEMT002680.2">
    <property type="protein sequence ID" value="CLYHEMP002680.2"/>
    <property type="gene ID" value="CLYHEMG002680"/>
</dbReference>
<proteinExistence type="predicted"/>